<evidence type="ECO:0000313" key="2">
    <source>
        <dbReference type="EMBL" id="OEF99907.1"/>
    </source>
</evidence>
<dbReference type="SUPFAM" id="SSF109604">
    <property type="entry name" value="HD-domain/PDEase-like"/>
    <property type="match status" value="1"/>
</dbReference>
<dbReference type="Pfam" id="PF12917">
    <property type="entry name" value="YfbR-like"/>
    <property type="match status" value="1"/>
</dbReference>
<dbReference type="Proteomes" id="UP000243739">
    <property type="component" value="Unassembled WGS sequence"/>
</dbReference>
<evidence type="ECO:0000313" key="3">
    <source>
        <dbReference type="Proteomes" id="UP000243739"/>
    </source>
</evidence>
<comment type="caution">
    <text evidence="2">The sequence shown here is derived from an EMBL/GenBank/DDBJ whole genome shotgun (WGS) entry which is preliminary data.</text>
</comment>
<evidence type="ECO:0000259" key="1">
    <source>
        <dbReference type="Pfam" id="PF13023"/>
    </source>
</evidence>
<organism evidence="2 3">
    <name type="scientific">Vulcanibacillus modesticaldus</name>
    <dbReference type="NCBI Taxonomy" id="337097"/>
    <lineage>
        <taxon>Bacteria</taxon>
        <taxon>Bacillati</taxon>
        <taxon>Bacillota</taxon>
        <taxon>Bacilli</taxon>
        <taxon>Bacillales</taxon>
        <taxon>Bacillaceae</taxon>
        <taxon>Vulcanibacillus</taxon>
    </lineage>
</organism>
<feature type="domain" description="HD" evidence="1">
    <location>
        <begin position="196"/>
        <end position="381"/>
    </location>
</feature>
<dbReference type="InterPro" id="IPR006674">
    <property type="entry name" value="HD_domain"/>
</dbReference>
<dbReference type="RefSeq" id="WP_069656213.1">
    <property type="nucleotide sequence ID" value="NZ_MIJF01000012.1"/>
</dbReference>
<dbReference type="Pfam" id="PF13023">
    <property type="entry name" value="HD_3"/>
    <property type="match status" value="1"/>
</dbReference>
<protein>
    <recommendedName>
        <fullName evidence="1">HD domain-containing protein</fullName>
    </recommendedName>
</protein>
<gene>
    <name evidence="2" type="ORF">BHF71_07295</name>
</gene>
<keyword evidence="3" id="KW-1185">Reference proteome</keyword>
<dbReference type="EMBL" id="MIJF01000012">
    <property type="protein sequence ID" value="OEF99907.1"/>
    <property type="molecule type" value="Genomic_DNA"/>
</dbReference>
<reference evidence="2 3" key="1">
    <citation type="submission" date="2016-09" db="EMBL/GenBank/DDBJ databases">
        <title>Draft genome sequence for the type strain of Vulcanibacillus modesticaldus BR, a strictly anaerobic, moderately thermophilic, and nitrate-reducing bacterium from deep sea-hydrothermal vents of the Mid-Atlantic Ridge.</title>
        <authorList>
            <person name="Abin C.A."/>
            <person name="Hollibaugh J.T."/>
        </authorList>
    </citation>
    <scope>NUCLEOTIDE SEQUENCE [LARGE SCALE GENOMIC DNA]</scope>
    <source>
        <strain evidence="2 3">BR</strain>
    </source>
</reference>
<sequence length="404" mass="47435">MVSRLLLLRLFEAFSIQRWNDRIRPVELTEMDKQGLKAMLAYIFAKIEEEKGHKIDWNYIIYGSLFALMKNIALSDIKAPVLSKIKQDHPESYKELNKWVVNQYNPLIQDESLIERFDEFLNRDETVDNINLRILKAAHKYSTYREFEIIKMVNQPSKQLEKIEQDLVTEIKQYFDINGLKEMYMKKDLFEAINLIEQLRFQTRWSQTPRVPRTSVLGHSMLVASLMIFLSREVSACDKRLYNNFYAGLFHDLPEAVVRDIISPVKRATLDLPEIIKEIEEEVCKAELYPKLPKLIVEELYYLIGIGIKGGDEYSNRIKENGKARVLFENEKISEFNDDKYSPLDGKLIKLADEIAAFLEADQSIKHGIVSRHLHEGRERVRLKYIENSQINDVNVKEFFLSFD</sequence>
<name>A0A1D2YW79_9BACI</name>
<dbReference type="AlphaFoldDB" id="A0A1D2YW79"/>
<dbReference type="OrthoDB" id="9812744at2"/>
<dbReference type="STRING" id="337097.BHF71_07295"/>
<accession>A0A1D2YW79</accession>
<proteinExistence type="predicted"/>
<dbReference type="Gene3D" id="1.10.3210.10">
    <property type="entry name" value="Hypothetical protein af1432"/>
    <property type="match status" value="2"/>
</dbReference>